<reference evidence="2" key="1">
    <citation type="submission" date="2023-03" db="EMBL/GenBank/DDBJ databases">
        <title>Massive genome expansion in bonnet fungi (Mycena s.s.) driven by repeated elements and novel gene families across ecological guilds.</title>
        <authorList>
            <consortium name="Lawrence Berkeley National Laboratory"/>
            <person name="Harder C.B."/>
            <person name="Miyauchi S."/>
            <person name="Viragh M."/>
            <person name="Kuo A."/>
            <person name="Thoen E."/>
            <person name="Andreopoulos B."/>
            <person name="Lu D."/>
            <person name="Skrede I."/>
            <person name="Drula E."/>
            <person name="Henrissat B."/>
            <person name="Morin E."/>
            <person name="Kohler A."/>
            <person name="Barry K."/>
            <person name="LaButti K."/>
            <person name="Morin E."/>
            <person name="Salamov A."/>
            <person name="Lipzen A."/>
            <person name="Mereny Z."/>
            <person name="Hegedus B."/>
            <person name="Baldrian P."/>
            <person name="Stursova M."/>
            <person name="Weitz H."/>
            <person name="Taylor A."/>
            <person name="Grigoriev I.V."/>
            <person name="Nagy L.G."/>
            <person name="Martin F."/>
            <person name="Kauserud H."/>
        </authorList>
    </citation>
    <scope>NUCLEOTIDE SEQUENCE</scope>
    <source>
        <strain evidence="2">CBHHK067</strain>
    </source>
</reference>
<feature type="region of interest" description="Disordered" evidence="1">
    <location>
        <begin position="183"/>
        <end position="235"/>
    </location>
</feature>
<dbReference type="Proteomes" id="UP001221757">
    <property type="component" value="Unassembled WGS sequence"/>
</dbReference>
<evidence type="ECO:0000313" key="3">
    <source>
        <dbReference type="Proteomes" id="UP001221757"/>
    </source>
</evidence>
<proteinExistence type="predicted"/>
<evidence type="ECO:0000256" key="1">
    <source>
        <dbReference type="SAM" id="MobiDB-lite"/>
    </source>
</evidence>
<feature type="compositionally biased region" description="Low complexity" evidence="1">
    <location>
        <begin position="1"/>
        <end position="14"/>
    </location>
</feature>
<organism evidence="2 3">
    <name type="scientific">Mycena rosella</name>
    <name type="common">Pink bonnet</name>
    <name type="synonym">Agaricus rosellus</name>
    <dbReference type="NCBI Taxonomy" id="1033263"/>
    <lineage>
        <taxon>Eukaryota</taxon>
        <taxon>Fungi</taxon>
        <taxon>Dikarya</taxon>
        <taxon>Basidiomycota</taxon>
        <taxon>Agaricomycotina</taxon>
        <taxon>Agaricomycetes</taxon>
        <taxon>Agaricomycetidae</taxon>
        <taxon>Agaricales</taxon>
        <taxon>Marasmiineae</taxon>
        <taxon>Mycenaceae</taxon>
        <taxon>Mycena</taxon>
    </lineage>
</organism>
<feature type="compositionally biased region" description="Low complexity" evidence="1">
    <location>
        <begin position="215"/>
        <end position="235"/>
    </location>
</feature>
<name>A0AAD7BP26_MYCRO</name>
<accession>A0AAD7BP26</accession>
<keyword evidence="3" id="KW-1185">Reference proteome</keyword>
<dbReference type="EMBL" id="JARKIE010000570">
    <property type="protein sequence ID" value="KAJ7626774.1"/>
    <property type="molecule type" value="Genomic_DNA"/>
</dbReference>
<dbReference type="AlphaFoldDB" id="A0AAD7BP26"/>
<comment type="caution">
    <text evidence="2">The sequence shown here is derived from an EMBL/GenBank/DDBJ whole genome shotgun (WGS) entry which is preliminary data.</text>
</comment>
<feature type="region of interest" description="Disordered" evidence="1">
    <location>
        <begin position="1"/>
        <end position="51"/>
    </location>
</feature>
<gene>
    <name evidence="2" type="ORF">B0H17DRAFT_1150882</name>
</gene>
<protein>
    <submittedName>
        <fullName evidence="2">Uncharacterized protein</fullName>
    </submittedName>
</protein>
<sequence>MASARGSRASRTSSPAEERANAPGANNASDMMAGRGGLVMGSPPNTRKHAAARLARPGLDSFTSASSILWLSSGYSLLLWLHPDPRTRVAQPCVRRPDFSRSESSTHLAGTVFSFSGAGPSLVHALVLLRRRALRRQITFTNTRAPAPSPSSATPAPTHVYGGHKRNTHLISSVPLACLPTSPGTPQMRTAAPLPPPAARNARPGRKGLIGRTTASPEPASASMPASAPPASASGSLPALVELRRKKMPAKSLSATANGEFSGVRTVGI</sequence>
<evidence type="ECO:0000313" key="2">
    <source>
        <dbReference type="EMBL" id="KAJ7626774.1"/>
    </source>
</evidence>